<dbReference type="OrthoDB" id="9772736at2"/>
<evidence type="ECO:0000256" key="2">
    <source>
        <dbReference type="ARBA" id="ARBA00022630"/>
    </source>
</evidence>
<feature type="domain" description="NADH:flavin oxidoreductase/NADH oxidase N-terminal" evidence="6">
    <location>
        <begin position="4"/>
        <end position="323"/>
    </location>
</feature>
<dbReference type="KEGG" id="ock:EXM22_15550"/>
<dbReference type="GO" id="GO:0010181">
    <property type="term" value="F:FMN binding"/>
    <property type="evidence" value="ECO:0007669"/>
    <property type="project" value="InterPro"/>
</dbReference>
<comment type="cofactor">
    <cofactor evidence="1">
        <name>FMN</name>
        <dbReference type="ChEBI" id="CHEBI:58210"/>
    </cofactor>
</comment>
<dbReference type="CDD" id="cd02932">
    <property type="entry name" value="OYE_YqiM_FMN"/>
    <property type="match status" value="1"/>
</dbReference>
<sequence>MMNNLFTPFSIKNVTLRNRIVMAPMCMYSAKEDGRATSWHSFHYRTRAQGGTALIIVEATAVESQGRISSRDLGIWDDSHISGLKDIALSIKKEGAVPAIQLAHAGRKCCAAGEDVIAPSALNFDPSDKQYKTPREMGIEDIDRVVLAFKNAARRALEAGFEVLEIHGAHGYLINEFLSPLCNQREDDFGGTPVQRGEFLKRVVDAVRTVWTDEKPLILRVSGMDYAEGGNRSEDVAQMVNLVKDRGIDIVHVSSGGVVPYASIPVGPGYQIPSARVLKDLTGLPVVGGGLITSHTQAEEILSSGDTDLIFLGRQLLRNPYFPLLSAKESGVSLPYWPVQYARA</sequence>
<evidence type="ECO:0000256" key="1">
    <source>
        <dbReference type="ARBA" id="ARBA00001917"/>
    </source>
</evidence>
<dbReference type="InterPro" id="IPR001155">
    <property type="entry name" value="OxRdtase_FMN_N"/>
</dbReference>
<evidence type="ECO:0000256" key="3">
    <source>
        <dbReference type="ARBA" id="ARBA00022643"/>
    </source>
</evidence>
<dbReference type="Gene3D" id="3.20.20.70">
    <property type="entry name" value="Aldolase class I"/>
    <property type="match status" value="1"/>
</dbReference>
<reference evidence="7 8" key="1">
    <citation type="submission" date="2019-02" db="EMBL/GenBank/DDBJ databases">
        <title>Complete Genome Sequence and Methylome Analysis of free living Spirochaetas.</title>
        <authorList>
            <person name="Fomenkov A."/>
            <person name="Dubinina G."/>
            <person name="Leshcheva N."/>
            <person name="Mikheeva N."/>
            <person name="Grabovich M."/>
            <person name="Vincze T."/>
            <person name="Roberts R.J."/>
        </authorList>
    </citation>
    <scope>NUCLEOTIDE SEQUENCE [LARGE SCALE GENOMIC DNA]</scope>
    <source>
        <strain evidence="7 8">K2</strain>
    </source>
</reference>
<evidence type="ECO:0000313" key="7">
    <source>
        <dbReference type="EMBL" id="QEN09947.1"/>
    </source>
</evidence>
<organism evidence="7 8">
    <name type="scientific">Oceanispirochaeta crateris</name>
    <dbReference type="NCBI Taxonomy" id="2518645"/>
    <lineage>
        <taxon>Bacteria</taxon>
        <taxon>Pseudomonadati</taxon>
        <taxon>Spirochaetota</taxon>
        <taxon>Spirochaetia</taxon>
        <taxon>Spirochaetales</taxon>
        <taxon>Spirochaetaceae</taxon>
        <taxon>Oceanispirochaeta</taxon>
    </lineage>
</organism>
<keyword evidence="2" id="KW-0285">Flavoprotein</keyword>
<keyword evidence="5 7" id="KW-0560">Oxidoreductase</keyword>
<keyword evidence="4" id="KW-0521">NADP</keyword>
<gene>
    <name evidence="7" type="primary">namA</name>
    <name evidence="7" type="ORF">EXM22_15550</name>
</gene>
<dbReference type="Pfam" id="PF00724">
    <property type="entry name" value="Oxidored_FMN"/>
    <property type="match status" value="1"/>
</dbReference>
<dbReference type="InterPro" id="IPR044152">
    <property type="entry name" value="YqjM-like"/>
</dbReference>
<dbReference type="GO" id="GO:0003959">
    <property type="term" value="F:NADPH dehydrogenase activity"/>
    <property type="evidence" value="ECO:0007669"/>
    <property type="project" value="UniProtKB-EC"/>
</dbReference>
<evidence type="ECO:0000313" key="8">
    <source>
        <dbReference type="Proteomes" id="UP000324209"/>
    </source>
</evidence>
<dbReference type="PANTHER" id="PTHR43303:SF4">
    <property type="entry name" value="NADPH DEHYDROGENASE C23G7.10C-RELATED"/>
    <property type="match status" value="1"/>
</dbReference>
<dbReference type="InterPro" id="IPR013785">
    <property type="entry name" value="Aldolase_TIM"/>
</dbReference>
<dbReference type="AlphaFoldDB" id="A0A5C1QR13"/>
<dbReference type="EMBL" id="CP036150">
    <property type="protein sequence ID" value="QEN09947.1"/>
    <property type="molecule type" value="Genomic_DNA"/>
</dbReference>
<dbReference type="GO" id="GO:0050661">
    <property type="term" value="F:NADP binding"/>
    <property type="evidence" value="ECO:0007669"/>
    <property type="project" value="InterPro"/>
</dbReference>
<dbReference type="PANTHER" id="PTHR43303">
    <property type="entry name" value="NADPH DEHYDROGENASE C23G7.10C-RELATED"/>
    <property type="match status" value="1"/>
</dbReference>
<evidence type="ECO:0000256" key="4">
    <source>
        <dbReference type="ARBA" id="ARBA00022857"/>
    </source>
</evidence>
<evidence type="ECO:0000256" key="5">
    <source>
        <dbReference type="ARBA" id="ARBA00023002"/>
    </source>
</evidence>
<dbReference type="EC" id="1.6.99.1" evidence="7"/>
<evidence type="ECO:0000259" key="6">
    <source>
        <dbReference type="Pfam" id="PF00724"/>
    </source>
</evidence>
<keyword evidence="3" id="KW-0288">FMN</keyword>
<dbReference type="Proteomes" id="UP000324209">
    <property type="component" value="Chromosome"/>
</dbReference>
<name>A0A5C1QR13_9SPIO</name>
<keyword evidence="8" id="KW-1185">Reference proteome</keyword>
<dbReference type="NCBIfam" id="NF010047">
    <property type="entry name" value="PRK13523.1"/>
    <property type="match status" value="1"/>
</dbReference>
<proteinExistence type="predicted"/>
<protein>
    <submittedName>
        <fullName evidence="7">NADPH dehydrogenase NamA</fullName>
        <ecNumber evidence="7">1.6.99.1</ecNumber>
    </submittedName>
</protein>
<accession>A0A5C1QR13</accession>
<dbReference type="SUPFAM" id="SSF51395">
    <property type="entry name" value="FMN-linked oxidoreductases"/>
    <property type="match status" value="1"/>
</dbReference>